<evidence type="ECO:0000313" key="1">
    <source>
        <dbReference type="EMBL" id="SIT53998.1"/>
    </source>
</evidence>
<accession>A0A1R3V456</accession>
<gene>
    <name evidence="1" type="ORF">BQ8794_140143</name>
</gene>
<evidence type="ECO:0000313" key="2">
    <source>
        <dbReference type="Proteomes" id="UP000188388"/>
    </source>
</evidence>
<name>A0A1R3V456_9HYPH</name>
<keyword evidence="2" id="KW-1185">Reference proteome</keyword>
<reference evidence="2" key="1">
    <citation type="submission" date="2017-01" db="EMBL/GenBank/DDBJ databases">
        <authorList>
            <person name="Brunel B."/>
        </authorList>
    </citation>
    <scope>NUCLEOTIDE SEQUENCE [LARGE SCALE GENOMIC DNA]</scope>
</reference>
<proteinExistence type="predicted"/>
<organism evidence="1 2">
    <name type="scientific">Mesorhizobium prunaredense</name>
    <dbReference type="NCBI Taxonomy" id="1631249"/>
    <lineage>
        <taxon>Bacteria</taxon>
        <taxon>Pseudomonadati</taxon>
        <taxon>Pseudomonadota</taxon>
        <taxon>Alphaproteobacteria</taxon>
        <taxon>Hyphomicrobiales</taxon>
        <taxon>Phyllobacteriaceae</taxon>
        <taxon>Mesorhizobium</taxon>
    </lineage>
</organism>
<dbReference type="EMBL" id="FTPD01000006">
    <property type="protein sequence ID" value="SIT53998.1"/>
    <property type="molecule type" value="Genomic_DNA"/>
</dbReference>
<dbReference type="STRING" id="1631249.BQ8794_140143"/>
<dbReference type="AlphaFoldDB" id="A0A1R3V456"/>
<dbReference type="Proteomes" id="UP000188388">
    <property type="component" value="Unassembled WGS sequence"/>
</dbReference>
<sequence>MARNALRDNRSGVRSSPLARLRLLRPGSASGKKVSREAYPSAHGQLWTVLTLGEGTLKANVRLTRASAYRFERLDGSCVVLRVELRRMDRWAHSALKRGDTPWRRMAGLESDLRGARRTYYVSKRAHLAQALPNGFWEE</sequence>
<protein>
    <submittedName>
        <fullName evidence="1">Uncharacterized protein</fullName>
    </submittedName>
</protein>